<sequence length="205" mass="23074">MYSSRFNDLSERISELRNNLLPKEEDFEPTGLYGDDIYDHTRAFRVLAHAEFESFIEDRVVDVANTAFEAWVNYNQISPCLLALLAYNEAGYGEPTSLLQPPQKKSPDLASRVSSARSSLTSYARTKNHGIREKNLLRMLLPLGVLEDEIDTEWLAATDAWARQRGATAHTSGKTRVQPNPERELKTVREILNGFGDIDTALSGK</sequence>
<keyword evidence="3" id="KW-1185">Reference proteome</keyword>
<organism evidence="2 3">
    <name type="scientific">Streptomyces triculaminicus</name>
    <dbReference type="NCBI Taxonomy" id="2816232"/>
    <lineage>
        <taxon>Bacteria</taxon>
        <taxon>Bacillati</taxon>
        <taxon>Actinomycetota</taxon>
        <taxon>Actinomycetes</taxon>
        <taxon>Kitasatosporales</taxon>
        <taxon>Streptomycetaceae</taxon>
        <taxon>Streptomyces</taxon>
    </lineage>
</organism>
<dbReference type="Pfam" id="PF18735">
    <property type="entry name" value="HEPN_RiboL-PSP"/>
    <property type="match status" value="1"/>
</dbReference>
<feature type="domain" description="RiboL-PSP-HEPN" evidence="1">
    <location>
        <begin position="7"/>
        <end position="193"/>
    </location>
</feature>
<gene>
    <name evidence="2" type="ORF">J1792_04990</name>
</gene>
<dbReference type="AlphaFoldDB" id="A0A939FHK3"/>
<name>A0A939FHK3_9ACTN</name>
<evidence type="ECO:0000259" key="1">
    <source>
        <dbReference type="Pfam" id="PF18735"/>
    </source>
</evidence>
<comment type="caution">
    <text evidence="2">The sequence shown here is derived from an EMBL/GenBank/DDBJ whole genome shotgun (WGS) entry which is preliminary data.</text>
</comment>
<evidence type="ECO:0000313" key="3">
    <source>
        <dbReference type="Proteomes" id="UP000664781"/>
    </source>
</evidence>
<evidence type="ECO:0000313" key="2">
    <source>
        <dbReference type="EMBL" id="MBO0652171.1"/>
    </source>
</evidence>
<dbReference type="EMBL" id="JAFMOF010000001">
    <property type="protein sequence ID" value="MBO0652171.1"/>
    <property type="molecule type" value="Genomic_DNA"/>
</dbReference>
<protein>
    <recommendedName>
        <fullName evidence="1">RiboL-PSP-HEPN domain-containing protein</fullName>
    </recommendedName>
</protein>
<dbReference type="Proteomes" id="UP000664781">
    <property type="component" value="Unassembled WGS sequence"/>
</dbReference>
<proteinExistence type="predicted"/>
<dbReference type="RefSeq" id="WP_143587695.1">
    <property type="nucleotide sequence ID" value="NZ_JAFMOF010000001.1"/>
</dbReference>
<reference evidence="2" key="1">
    <citation type="submission" date="2021-03" db="EMBL/GenBank/DDBJ databases">
        <title>Streptomyces strains.</title>
        <authorList>
            <person name="Lund M.B."/>
            <person name="Toerring T."/>
        </authorList>
    </citation>
    <scope>NUCLEOTIDE SEQUENCE</scope>
    <source>
        <strain evidence="2">JCM 4242</strain>
    </source>
</reference>
<accession>A0A939FHK3</accession>
<dbReference type="InterPro" id="IPR041519">
    <property type="entry name" value="HEPN_RiboL-PSP"/>
</dbReference>